<reference evidence="1" key="1">
    <citation type="journal article" date="2014" name="Int. J. Syst. Evol. Microbiol.">
        <title>Complete genome sequence of Corynebacterium casei LMG S-19264T (=DSM 44701T), isolated from a smear-ripened cheese.</title>
        <authorList>
            <consortium name="US DOE Joint Genome Institute (JGI-PGF)"/>
            <person name="Walter F."/>
            <person name="Albersmeier A."/>
            <person name="Kalinowski J."/>
            <person name="Ruckert C."/>
        </authorList>
    </citation>
    <scope>NUCLEOTIDE SEQUENCE</scope>
    <source>
        <strain evidence="1">KCTC 42097</strain>
    </source>
</reference>
<dbReference type="EMBL" id="BMZO01000001">
    <property type="protein sequence ID" value="GHC62698.1"/>
    <property type="molecule type" value="Genomic_DNA"/>
</dbReference>
<reference evidence="1" key="2">
    <citation type="submission" date="2020-09" db="EMBL/GenBank/DDBJ databases">
        <authorList>
            <person name="Sun Q."/>
            <person name="Kim S."/>
        </authorList>
    </citation>
    <scope>NUCLEOTIDE SEQUENCE</scope>
    <source>
        <strain evidence="1">KCTC 42097</strain>
    </source>
</reference>
<proteinExistence type="predicted"/>
<accession>A0A8J3DF24</accession>
<dbReference type="Proteomes" id="UP000641137">
    <property type="component" value="Unassembled WGS sequence"/>
</dbReference>
<gene>
    <name evidence="1" type="ORF">GCM10010136_03940</name>
</gene>
<name>A0A8J3DF24_9HYPH</name>
<protein>
    <submittedName>
        <fullName evidence="1">Uncharacterized protein</fullName>
    </submittedName>
</protein>
<keyword evidence="2" id="KW-1185">Reference proteome</keyword>
<organism evidence="1 2">
    <name type="scientific">Limoniibacter endophyticus</name>
    <dbReference type="NCBI Taxonomy" id="1565040"/>
    <lineage>
        <taxon>Bacteria</taxon>
        <taxon>Pseudomonadati</taxon>
        <taxon>Pseudomonadota</taxon>
        <taxon>Alphaproteobacteria</taxon>
        <taxon>Hyphomicrobiales</taxon>
        <taxon>Bartonellaceae</taxon>
        <taxon>Limoniibacter</taxon>
    </lineage>
</organism>
<dbReference type="AlphaFoldDB" id="A0A8J3DF24"/>
<evidence type="ECO:0000313" key="2">
    <source>
        <dbReference type="Proteomes" id="UP000641137"/>
    </source>
</evidence>
<evidence type="ECO:0000313" key="1">
    <source>
        <dbReference type="EMBL" id="GHC62698.1"/>
    </source>
</evidence>
<comment type="caution">
    <text evidence="1">The sequence shown here is derived from an EMBL/GenBank/DDBJ whole genome shotgun (WGS) entry which is preliminary data.</text>
</comment>
<sequence length="94" mass="10433">MMFETHRAGRSMMFDQPVMPVRARGVGRISANAVAINANPARHGPTSAIERYRYGAANPAYVDRELHIAALVLKRMVRHSGSHDASPEFWRTGS</sequence>